<reference evidence="2" key="2">
    <citation type="submission" date="2021-05" db="EMBL/GenBank/DDBJ databases">
        <authorList>
            <person name="Pain A."/>
        </authorList>
    </citation>
    <scope>NUCLEOTIDE SEQUENCE</scope>
    <source>
        <strain evidence="2">1802A</strain>
    </source>
</reference>
<feature type="compositionally biased region" description="Acidic residues" evidence="1">
    <location>
        <begin position="364"/>
        <end position="380"/>
    </location>
</feature>
<sequence length="636" mass="70867">MKDNTSVELNKIQKVNAPSQRRGPYSSSEFTTRSDTQSRFDPSSSSREMRKIMYYENMFSRMASQDKTRKNQTGSQPSSASQTNSPVNDGDDAEGVSRNHHVKHSKISAATKKGSTNKTTQDKTKLSAVLMDSNHANESIDLKEEGISVSTQENSLNSLSGTTYEDDQKLKYSANSSTELKEVLEINRNDDINTESNVDSSEADTSRRSSNNSLPSVTDIAGSKISKLLGIDQTARNPSELSASQRQWLVPTFQIVQPKPVKKEPLDSPTNHVGNETPQNEEIDETKGAVDTQEQQLSEHSNGKRTNLSTLQKPSKTQSARGSQQADERKAPRDSAMDLESESKQLDIIVNEEDMEIDPVLKDEMEEEPVIIKEEDEEYLPETPVQNETDFIEKKPQKRKARQKKSVQQSVQSVTAANNDLGPSPDATTPENGLANDNYPEPPPVIRPTKTRTSARNTGKQRKRDPNFIHESEMDHPVPAKTPRSSARSGARGTPSSSRKNAQEHGLSKAHNIAQTMSMHADTQEHVQKKTRAVSRIISVAEAEKIVELYRQHNTDLERLKKLILMGDLTEVGRVIAEQREEKTPQRSCILDPRIIAAQPGTTQVKVNQDPPPKDPITLSLKYRLISRLMEKSNTV</sequence>
<feature type="compositionally biased region" description="Polar residues" evidence="1">
    <location>
        <begin position="148"/>
        <end position="162"/>
    </location>
</feature>
<feature type="region of interest" description="Disordered" evidence="1">
    <location>
        <begin position="259"/>
        <end position="507"/>
    </location>
</feature>
<evidence type="ECO:0000313" key="3">
    <source>
        <dbReference type="Proteomes" id="UP001195914"/>
    </source>
</evidence>
<name>A0AAD9LF74_BABDI</name>
<dbReference type="AlphaFoldDB" id="A0AAD9LF74"/>
<feature type="compositionally biased region" description="Polar residues" evidence="1">
    <location>
        <begin position="292"/>
        <end position="325"/>
    </location>
</feature>
<feature type="compositionally biased region" description="Basic residues" evidence="1">
    <location>
        <begin position="396"/>
        <end position="405"/>
    </location>
</feature>
<feature type="compositionally biased region" description="Basic and acidic residues" evidence="1">
    <location>
        <begin position="464"/>
        <end position="478"/>
    </location>
</feature>
<evidence type="ECO:0000256" key="1">
    <source>
        <dbReference type="SAM" id="MobiDB-lite"/>
    </source>
</evidence>
<dbReference type="Proteomes" id="UP001195914">
    <property type="component" value="Unassembled WGS sequence"/>
</dbReference>
<proteinExistence type="predicted"/>
<reference evidence="2" key="1">
    <citation type="journal article" date="2014" name="Nucleic Acids Res.">
        <title>The evolutionary dynamics of variant antigen genes in Babesia reveal a history of genomic innovation underlying host-parasite interaction.</title>
        <authorList>
            <person name="Jackson A.P."/>
            <person name="Otto T.D."/>
            <person name="Darby A."/>
            <person name="Ramaprasad A."/>
            <person name="Xia D."/>
            <person name="Echaide I.E."/>
            <person name="Farber M."/>
            <person name="Gahlot S."/>
            <person name="Gamble J."/>
            <person name="Gupta D."/>
            <person name="Gupta Y."/>
            <person name="Jackson L."/>
            <person name="Malandrin L."/>
            <person name="Malas T.B."/>
            <person name="Moussa E."/>
            <person name="Nair M."/>
            <person name="Reid A.J."/>
            <person name="Sanders M."/>
            <person name="Sharma J."/>
            <person name="Tracey A."/>
            <person name="Quail M.A."/>
            <person name="Weir W."/>
            <person name="Wastling J.M."/>
            <person name="Hall N."/>
            <person name="Willadsen P."/>
            <person name="Lingelbach K."/>
            <person name="Shiels B."/>
            <person name="Tait A."/>
            <person name="Berriman M."/>
            <person name="Allred D.R."/>
            <person name="Pain A."/>
        </authorList>
    </citation>
    <scope>NUCLEOTIDE SEQUENCE</scope>
    <source>
        <strain evidence="2">1802A</strain>
    </source>
</reference>
<feature type="compositionally biased region" description="Polar residues" evidence="1">
    <location>
        <begin position="71"/>
        <end position="87"/>
    </location>
</feature>
<feature type="compositionally biased region" description="Polar residues" evidence="1">
    <location>
        <begin position="268"/>
        <end position="278"/>
    </location>
</feature>
<gene>
    <name evidence="2" type="ORF">X943_003188</name>
</gene>
<feature type="compositionally biased region" description="Low complexity" evidence="1">
    <location>
        <begin position="406"/>
        <end position="417"/>
    </location>
</feature>
<organism evidence="2 3">
    <name type="scientific">Babesia divergens</name>
    <dbReference type="NCBI Taxonomy" id="32595"/>
    <lineage>
        <taxon>Eukaryota</taxon>
        <taxon>Sar</taxon>
        <taxon>Alveolata</taxon>
        <taxon>Apicomplexa</taxon>
        <taxon>Aconoidasida</taxon>
        <taxon>Piroplasmida</taxon>
        <taxon>Babesiidae</taxon>
        <taxon>Babesia</taxon>
    </lineage>
</organism>
<accession>A0AAD9LF74</accession>
<feature type="compositionally biased region" description="Polar residues" evidence="1">
    <location>
        <begin position="25"/>
        <end position="46"/>
    </location>
</feature>
<dbReference type="EMBL" id="JAHBMH010000073">
    <property type="protein sequence ID" value="KAK1933337.1"/>
    <property type="molecule type" value="Genomic_DNA"/>
</dbReference>
<feature type="region of interest" description="Disordered" evidence="1">
    <location>
        <begin position="187"/>
        <end position="218"/>
    </location>
</feature>
<comment type="caution">
    <text evidence="2">The sequence shown here is derived from an EMBL/GenBank/DDBJ whole genome shotgun (WGS) entry which is preliminary data.</text>
</comment>
<feature type="region of interest" description="Disordered" evidence="1">
    <location>
        <begin position="1"/>
        <end position="123"/>
    </location>
</feature>
<feature type="compositionally biased region" description="Basic and acidic residues" evidence="1">
    <location>
        <begin position="326"/>
        <end position="345"/>
    </location>
</feature>
<evidence type="ECO:0000313" key="2">
    <source>
        <dbReference type="EMBL" id="KAK1933337.1"/>
    </source>
</evidence>
<keyword evidence="3" id="KW-1185">Reference proteome</keyword>
<feature type="region of interest" description="Disordered" evidence="1">
    <location>
        <begin position="141"/>
        <end position="162"/>
    </location>
</feature>
<feature type="compositionally biased region" description="Polar residues" evidence="1">
    <location>
        <begin position="483"/>
        <end position="500"/>
    </location>
</feature>
<protein>
    <submittedName>
        <fullName evidence="2">Uncharacterized protein</fullName>
    </submittedName>
</protein>